<feature type="domain" description="PPM-type phosphatase" evidence="2">
    <location>
        <begin position="167"/>
        <end position="384"/>
    </location>
</feature>
<protein>
    <submittedName>
        <fullName evidence="3">PP2C family protein-serine/threonine phosphatase</fullName>
        <ecNumber evidence="3">3.1.3.16</ecNumber>
    </submittedName>
</protein>
<dbReference type="Gene3D" id="3.60.40.10">
    <property type="entry name" value="PPM-type phosphatase domain"/>
    <property type="match status" value="1"/>
</dbReference>
<accession>A0ABW0WJ04</accession>
<name>A0ABW0WJ04_STRNO</name>
<dbReference type="SUPFAM" id="SSF81606">
    <property type="entry name" value="PP2C-like"/>
    <property type="match status" value="1"/>
</dbReference>
<evidence type="ECO:0000313" key="4">
    <source>
        <dbReference type="Proteomes" id="UP001596065"/>
    </source>
</evidence>
<reference evidence="4" key="1">
    <citation type="journal article" date="2019" name="Int. J. Syst. Evol. Microbiol.">
        <title>The Global Catalogue of Microorganisms (GCM) 10K type strain sequencing project: providing services to taxonomists for standard genome sequencing and annotation.</title>
        <authorList>
            <consortium name="The Broad Institute Genomics Platform"/>
            <consortium name="The Broad Institute Genome Sequencing Center for Infectious Disease"/>
            <person name="Wu L."/>
            <person name="Ma J."/>
        </authorList>
    </citation>
    <scope>NUCLEOTIDE SEQUENCE [LARGE SCALE GENOMIC DNA]</scope>
    <source>
        <strain evidence="4">KCTC 5701</strain>
    </source>
</reference>
<dbReference type="Pfam" id="PF07228">
    <property type="entry name" value="SpoIIE"/>
    <property type="match status" value="1"/>
</dbReference>
<dbReference type="RefSeq" id="WP_382466861.1">
    <property type="nucleotide sequence ID" value="NZ_BAAASM010000057.1"/>
</dbReference>
<dbReference type="InterPro" id="IPR036457">
    <property type="entry name" value="PPM-type-like_dom_sf"/>
</dbReference>
<proteinExistence type="predicted"/>
<dbReference type="InterPro" id="IPR052016">
    <property type="entry name" value="Bact_Sigma-Reg"/>
</dbReference>
<organism evidence="3 4">
    <name type="scientific">Streptomyces nogalater</name>
    <dbReference type="NCBI Taxonomy" id="38314"/>
    <lineage>
        <taxon>Bacteria</taxon>
        <taxon>Bacillati</taxon>
        <taxon>Actinomycetota</taxon>
        <taxon>Actinomycetes</taxon>
        <taxon>Kitasatosporales</taxon>
        <taxon>Streptomycetaceae</taxon>
        <taxon>Streptomyces</taxon>
    </lineage>
</organism>
<dbReference type="Proteomes" id="UP001596065">
    <property type="component" value="Unassembled WGS sequence"/>
</dbReference>
<evidence type="ECO:0000313" key="3">
    <source>
        <dbReference type="EMBL" id="MFC5658237.1"/>
    </source>
</evidence>
<dbReference type="InterPro" id="IPR001932">
    <property type="entry name" value="PPM-type_phosphatase-like_dom"/>
</dbReference>
<keyword evidence="1 3" id="KW-0378">Hydrolase</keyword>
<sequence>MRLMQASHTATLEQLPAMIAEHAAAAGMYDVAIFVVDVRDTVLRRLTGKGPTAGESGEEFTVSGSLPGQAYQRVELLPESEGDEAGGRRWWVAVTDGVERLGVLRADTRTDDEPIRQALRDLASMTALLLLSKRSFSDSYARLVRTEPMNVAAEMQWNLTPPPAYAGHNATVGAVMEPAYQVGGDVFDYAVAGSTLHLGVFDAMGHDTTAGITANVAVAACRNARRQGASLPETSEQVERTLIEQFSNSRYVTGILADLDMESGRLTWINRGHHLPILIRGNRWTTELACPPAGPMGAGLGLPVTMATEQLQPEDRLLLYTDGIVEARDARGREFGRDRFVDFIKRHHSGQHTLHETLRRLMAAVVEHHDGKLDDDATVLLTEWRGGHQEELNP</sequence>
<dbReference type="SMART" id="SM00331">
    <property type="entry name" value="PP2C_SIG"/>
    <property type="match status" value="1"/>
</dbReference>
<gene>
    <name evidence="3" type="ORF">ACFP3J_22455</name>
</gene>
<evidence type="ECO:0000256" key="1">
    <source>
        <dbReference type="ARBA" id="ARBA00022801"/>
    </source>
</evidence>
<comment type="caution">
    <text evidence="3">The sequence shown here is derived from an EMBL/GenBank/DDBJ whole genome shotgun (WGS) entry which is preliminary data.</text>
</comment>
<dbReference type="GO" id="GO:0004722">
    <property type="term" value="F:protein serine/threonine phosphatase activity"/>
    <property type="evidence" value="ECO:0007669"/>
    <property type="project" value="UniProtKB-EC"/>
</dbReference>
<keyword evidence="4" id="KW-1185">Reference proteome</keyword>
<dbReference type="PANTHER" id="PTHR43156">
    <property type="entry name" value="STAGE II SPORULATION PROTEIN E-RELATED"/>
    <property type="match status" value="1"/>
</dbReference>
<dbReference type="PANTHER" id="PTHR43156:SF2">
    <property type="entry name" value="STAGE II SPORULATION PROTEIN E"/>
    <property type="match status" value="1"/>
</dbReference>
<evidence type="ECO:0000259" key="2">
    <source>
        <dbReference type="SMART" id="SM00331"/>
    </source>
</evidence>
<dbReference type="EC" id="3.1.3.16" evidence="3"/>
<dbReference type="EMBL" id="JBHSOE010000041">
    <property type="protein sequence ID" value="MFC5658237.1"/>
    <property type="molecule type" value="Genomic_DNA"/>
</dbReference>